<dbReference type="EMBL" id="MJFZ01000745">
    <property type="protein sequence ID" value="RAW25482.1"/>
    <property type="molecule type" value="Genomic_DNA"/>
</dbReference>
<protein>
    <submittedName>
        <fullName evidence="3">Uncharacterized protein</fullName>
    </submittedName>
</protein>
<feature type="region of interest" description="Disordered" evidence="1">
    <location>
        <begin position="87"/>
        <end position="116"/>
    </location>
</feature>
<feature type="region of interest" description="Disordered" evidence="1">
    <location>
        <begin position="365"/>
        <end position="395"/>
    </location>
</feature>
<sequence length="411" mass="45742">MHAGAAWASDADKTITLTKSSTDASTQSDGDLKKPVSVEIPVEANFPVQKPQTINASVEDNPEGVRRRLRPPQPDVKAALHGIVQSVEQNAETKAEPVTEQTSEKAEKPEQPTDDQQMARNALIKIFEIYSVLNKLDLHPLNRDGVQLRKYIILSGAKIYIKKGKRPVNVPSIDWEETYNSIRTVIETDTWFIKYIANLKKAKSSVFVENDTIEPLKVWESLIGKKRRLSKPSENDDSNRSKQRLEDSFVVDATTSTTDDEEDHKRRVIWTILNNKDLIEANGLSKSIIPILSANDHKGTPPIVKDGYIWLRGSTIAVFGKESNQIRPAVTKSVNCGSTLNAFIELVKSKGYDIKSVGVEEKTKSSKEFKSTDGDARHGVLSGVDEDMDPSLSNADNDAKRILTKYYEGLP</sequence>
<gene>
    <name evidence="3" type="ORF">PC110_g18102</name>
    <name evidence="2" type="ORF">PC113_g21691</name>
</gene>
<organism evidence="3 4">
    <name type="scientific">Phytophthora cactorum</name>
    <dbReference type="NCBI Taxonomy" id="29920"/>
    <lineage>
        <taxon>Eukaryota</taxon>
        <taxon>Sar</taxon>
        <taxon>Stramenopiles</taxon>
        <taxon>Oomycota</taxon>
        <taxon>Peronosporomycetes</taxon>
        <taxon>Peronosporales</taxon>
        <taxon>Peronosporaceae</taxon>
        <taxon>Phytophthora</taxon>
    </lineage>
</organism>
<dbReference type="OrthoDB" id="133193at2759"/>
<evidence type="ECO:0000256" key="1">
    <source>
        <dbReference type="SAM" id="MobiDB-lite"/>
    </source>
</evidence>
<comment type="caution">
    <text evidence="3">The sequence shown here is derived from an EMBL/GenBank/DDBJ whole genome shotgun (WGS) entry which is preliminary data.</text>
</comment>
<dbReference type="EMBL" id="RCMG01001452">
    <property type="protein sequence ID" value="KAG2826992.1"/>
    <property type="molecule type" value="Genomic_DNA"/>
</dbReference>
<dbReference type="VEuPathDB" id="FungiDB:PC110_g18102"/>
<keyword evidence="4" id="KW-1185">Reference proteome</keyword>
<accession>A0A329RQ37</accession>
<name>A0A329RQ37_9STRA</name>
<evidence type="ECO:0000313" key="3">
    <source>
        <dbReference type="EMBL" id="RAW25482.1"/>
    </source>
</evidence>
<reference evidence="3 4" key="1">
    <citation type="submission" date="2018-01" db="EMBL/GenBank/DDBJ databases">
        <title>Draft genome of the strawberry crown rot pathogen Phytophthora cactorum.</title>
        <authorList>
            <person name="Armitage A.D."/>
            <person name="Lysoe E."/>
            <person name="Nellist C.F."/>
            <person name="Harrison R.J."/>
            <person name="Brurberg M.B."/>
        </authorList>
    </citation>
    <scope>NUCLEOTIDE SEQUENCE [LARGE SCALE GENOMIC DNA]</scope>
    <source>
        <strain evidence="3 4">10300</strain>
    </source>
</reference>
<feature type="region of interest" description="Disordered" evidence="1">
    <location>
        <begin position="1"/>
        <end position="73"/>
    </location>
</feature>
<feature type="compositionally biased region" description="Basic and acidic residues" evidence="1">
    <location>
        <begin position="365"/>
        <end position="378"/>
    </location>
</feature>
<feature type="compositionally biased region" description="Polar residues" evidence="1">
    <location>
        <begin position="15"/>
        <end position="29"/>
    </location>
</feature>
<dbReference type="AlphaFoldDB" id="A0A329RQ37"/>
<dbReference type="Proteomes" id="UP000735874">
    <property type="component" value="Unassembled WGS sequence"/>
</dbReference>
<evidence type="ECO:0000313" key="4">
    <source>
        <dbReference type="Proteomes" id="UP000251314"/>
    </source>
</evidence>
<reference evidence="2" key="2">
    <citation type="submission" date="2018-10" db="EMBL/GenBank/DDBJ databases">
        <title>Effector identification in a new, highly contiguous assembly of the strawberry crown rot pathogen Phytophthora cactorum.</title>
        <authorList>
            <person name="Armitage A.D."/>
            <person name="Nellist C.F."/>
            <person name="Bates H."/>
            <person name="Vickerstaff R.J."/>
            <person name="Harrison R.J."/>
        </authorList>
    </citation>
    <scope>NUCLEOTIDE SEQUENCE</scope>
    <source>
        <strain evidence="2">15-7</strain>
    </source>
</reference>
<dbReference type="Proteomes" id="UP000251314">
    <property type="component" value="Unassembled WGS sequence"/>
</dbReference>
<proteinExistence type="predicted"/>
<feature type="compositionally biased region" description="Basic and acidic residues" evidence="1">
    <location>
        <begin position="91"/>
        <end position="111"/>
    </location>
</feature>
<evidence type="ECO:0000313" key="2">
    <source>
        <dbReference type="EMBL" id="KAG2826992.1"/>
    </source>
</evidence>